<gene>
    <name evidence="1" type="ORF">SAMN05443575_1472</name>
</gene>
<dbReference type="RefSeq" id="WP_073388137.1">
    <property type="nucleotide sequence ID" value="NZ_FQVU01000002.1"/>
</dbReference>
<evidence type="ECO:0000313" key="1">
    <source>
        <dbReference type="EMBL" id="SHG13598.1"/>
    </source>
</evidence>
<dbReference type="EMBL" id="FQVU01000002">
    <property type="protein sequence ID" value="SHG13598.1"/>
    <property type="molecule type" value="Genomic_DNA"/>
</dbReference>
<keyword evidence="2" id="KW-1185">Reference proteome</keyword>
<dbReference type="AlphaFoldDB" id="A0A1M5HCI8"/>
<protein>
    <submittedName>
        <fullName evidence="1">Uncharacterized protein</fullName>
    </submittedName>
</protein>
<accession>A0A1M5HCI8</accession>
<evidence type="ECO:0000313" key="2">
    <source>
        <dbReference type="Proteomes" id="UP000186132"/>
    </source>
</evidence>
<reference evidence="1 2" key="1">
    <citation type="submission" date="2016-11" db="EMBL/GenBank/DDBJ databases">
        <authorList>
            <person name="Jaros S."/>
            <person name="Januszkiewicz K."/>
            <person name="Wedrychowicz H."/>
        </authorList>
    </citation>
    <scope>NUCLEOTIDE SEQUENCE [LARGE SCALE GENOMIC DNA]</scope>
    <source>
        <strain evidence="1 2">DSM 45627</strain>
    </source>
</reference>
<organism evidence="1 2">
    <name type="scientific">Jatrophihabitans endophyticus</name>
    <dbReference type="NCBI Taxonomy" id="1206085"/>
    <lineage>
        <taxon>Bacteria</taxon>
        <taxon>Bacillati</taxon>
        <taxon>Actinomycetota</taxon>
        <taxon>Actinomycetes</taxon>
        <taxon>Jatrophihabitantales</taxon>
        <taxon>Jatrophihabitantaceae</taxon>
        <taxon>Jatrophihabitans</taxon>
    </lineage>
</organism>
<proteinExistence type="predicted"/>
<name>A0A1M5HCI8_9ACTN</name>
<sequence length="87" mass="9553">MDNAKIDPQPTVTSRHLEEAFRYLVHLDLLQEALTSVLEEEGEAVPGDFSATVSTFREAGVLTYNHGVVLSFSTGGEFQVTIVRSAR</sequence>
<dbReference type="Proteomes" id="UP000186132">
    <property type="component" value="Unassembled WGS sequence"/>
</dbReference>